<keyword evidence="1" id="KW-1133">Transmembrane helix</keyword>
<keyword evidence="1" id="KW-0472">Membrane</keyword>
<evidence type="ECO:0000256" key="1">
    <source>
        <dbReference type="SAM" id="Phobius"/>
    </source>
</evidence>
<feature type="transmembrane region" description="Helical" evidence="1">
    <location>
        <begin position="30"/>
        <end position="51"/>
    </location>
</feature>
<feature type="transmembrane region" description="Helical" evidence="1">
    <location>
        <begin position="57"/>
        <end position="78"/>
    </location>
</feature>
<dbReference type="Proteomes" id="UP000010290">
    <property type="component" value="Chromosome"/>
</dbReference>
<keyword evidence="1" id="KW-0812">Transmembrane</keyword>
<evidence type="ECO:0000313" key="2">
    <source>
        <dbReference type="EMBL" id="EKT60812.1"/>
    </source>
</evidence>
<dbReference type="RefSeq" id="WP_008914270.1">
    <property type="nucleotide sequence ID" value="NZ_CM001773.1"/>
</dbReference>
<dbReference type="AlphaFoldDB" id="K8WTQ8"/>
<evidence type="ECO:0000313" key="3">
    <source>
        <dbReference type="Proteomes" id="UP000010290"/>
    </source>
</evidence>
<reference evidence="2 3" key="1">
    <citation type="journal article" date="2012" name="BMC Genomics">
        <title>Comparative genomics of bacteria in the genus Providencia isolated from wild Drosophila melanogaster.</title>
        <authorList>
            <person name="Galac M.R."/>
            <person name="Lazzaro B.P."/>
        </authorList>
    </citation>
    <scope>NUCLEOTIDE SEQUENCE [LARGE SCALE GENOMIC DNA]</scope>
    <source>
        <strain evidence="2 3">DSM 19967</strain>
    </source>
</reference>
<dbReference type="HOGENOM" id="CLU_1676313_0_0_6"/>
<gene>
    <name evidence="2" type="ORF">OO7_01906</name>
</gene>
<protein>
    <submittedName>
        <fullName evidence="2">Uncharacterized protein</fullName>
    </submittedName>
</protein>
<proteinExistence type="predicted"/>
<dbReference type="EMBL" id="AKKN01000003">
    <property type="protein sequence ID" value="EKT60812.1"/>
    <property type="molecule type" value="Genomic_DNA"/>
</dbReference>
<accession>K8WTQ8</accession>
<name>K8WTQ8_9GAMM</name>
<comment type="caution">
    <text evidence="2">The sequence shown here is derived from an EMBL/GenBank/DDBJ whole genome shotgun (WGS) entry which is preliminary data.</text>
</comment>
<dbReference type="PATRIC" id="fig|1141660.3.peg.381"/>
<sequence length="136" mass="15537">MKNSQVFQKIICVSKQQEEEFNNGQTGATILFLLVAFFVPFLLLNAVRQWLQVDYNLVSVFGMFAISAVLTFILYRAFNISEKFADKTASLTRLFSDYIPNNSAEFITLQSALKNNPSNRFELVDEWVNAEKATYA</sequence>
<keyword evidence="3" id="KW-1185">Reference proteome</keyword>
<organism evidence="2 3">
    <name type="scientific">Providencia sneebia DSM 19967</name>
    <dbReference type="NCBI Taxonomy" id="1141660"/>
    <lineage>
        <taxon>Bacteria</taxon>
        <taxon>Pseudomonadati</taxon>
        <taxon>Pseudomonadota</taxon>
        <taxon>Gammaproteobacteria</taxon>
        <taxon>Enterobacterales</taxon>
        <taxon>Morganellaceae</taxon>
        <taxon>Providencia</taxon>
    </lineage>
</organism>